<feature type="non-terminal residue" evidence="2">
    <location>
        <position position="81"/>
    </location>
</feature>
<sequence>MTVLGHQPPGPDEATGPPVPPPASALDVLRPRLRVPGGRFAIGPGWRRLVLDCHRRIAAEFPAYELLAVKQKYGRLSFQAF</sequence>
<dbReference type="AlphaFoldDB" id="A0A6N9V9V5"/>
<protein>
    <submittedName>
        <fullName evidence="2">Uncharacterized protein</fullName>
    </submittedName>
</protein>
<evidence type="ECO:0000256" key="1">
    <source>
        <dbReference type="SAM" id="MobiDB-lite"/>
    </source>
</evidence>
<organism evidence="2 3">
    <name type="scientific">Streptomyces microflavus</name>
    <name type="common">Streptomyces lipmanii</name>
    <dbReference type="NCBI Taxonomy" id="1919"/>
    <lineage>
        <taxon>Bacteria</taxon>
        <taxon>Bacillati</taxon>
        <taxon>Actinomycetota</taxon>
        <taxon>Actinomycetes</taxon>
        <taxon>Kitasatosporales</taxon>
        <taxon>Streptomycetaceae</taxon>
        <taxon>Streptomyces</taxon>
    </lineage>
</organism>
<dbReference type="Proteomes" id="UP000471648">
    <property type="component" value="Unassembled WGS sequence"/>
</dbReference>
<gene>
    <name evidence="2" type="ORF">G3I39_20815</name>
</gene>
<proteinExistence type="predicted"/>
<name>A0A6N9V9V5_STRMI</name>
<accession>A0A6N9V9V5</accession>
<reference evidence="2 3" key="1">
    <citation type="submission" date="2020-01" db="EMBL/GenBank/DDBJ databases">
        <title>Insect and environment-associated Actinomycetes.</title>
        <authorList>
            <person name="Currrie C."/>
            <person name="Chevrette M."/>
            <person name="Carlson C."/>
            <person name="Stubbendieck R."/>
            <person name="Wendt-Pienkowski E."/>
        </authorList>
    </citation>
    <scope>NUCLEOTIDE SEQUENCE [LARGE SCALE GENOMIC DNA]</scope>
    <source>
        <strain evidence="2 3">SID14438</strain>
    </source>
</reference>
<comment type="caution">
    <text evidence="2">The sequence shown here is derived from an EMBL/GenBank/DDBJ whole genome shotgun (WGS) entry which is preliminary data.</text>
</comment>
<evidence type="ECO:0000313" key="3">
    <source>
        <dbReference type="Proteomes" id="UP000471648"/>
    </source>
</evidence>
<evidence type="ECO:0000313" key="2">
    <source>
        <dbReference type="EMBL" id="NEB69473.1"/>
    </source>
</evidence>
<dbReference type="EMBL" id="JAAGME010000869">
    <property type="protein sequence ID" value="NEB69473.1"/>
    <property type="molecule type" value="Genomic_DNA"/>
</dbReference>
<feature type="region of interest" description="Disordered" evidence="1">
    <location>
        <begin position="1"/>
        <end position="25"/>
    </location>
</feature>